<evidence type="ECO:0000313" key="2">
    <source>
        <dbReference type="Proteomes" id="UP000010798"/>
    </source>
</evidence>
<evidence type="ECO:0000313" key="1">
    <source>
        <dbReference type="EMBL" id="AGA24881.1"/>
    </source>
</evidence>
<keyword evidence="2" id="KW-1185">Reference proteome</keyword>
<name>L0D8D8_SINAD</name>
<dbReference type="EMBL" id="CP003364">
    <property type="protein sequence ID" value="AGA24881.1"/>
    <property type="molecule type" value="Genomic_DNA"/>
</dbReference>
<organism evidence="1 2">
    <name type="scientific">Singulisphaera acidiphila (strain ATCC BAA-1392 / DSM 18658 / VKM B-2454 / MOB10)</name>
    <dbReference type="NCBI Taxonomy" id="886293"/>
    <lineage>
        <taxon>Bacteria</taxon>
        <taxon>Pseudomonadati</taxon>
        <taxon>Planctomycetota</taxon>
        <taxon>Planctomycetia</taxon>
        <taxon>Isosphaerales</taxon>
        <taxon>Isosphaeraceae</taxon>
        <taxon>Singulisphaera</taxon>
    </lineage>
</organism>
<dbReference type="KEGG" id="saci:Sinac_0444"/>
<proteinExistence type="predicted"/>
<accession>L0D8D8</accession>
<protein>
    <submittedName>
        <fullName evidence="1">Uncharacterized protein</fullName>
    </submittedName>
</protein>
<reference evidence="1 2" key="1">
    <citation type="submission" date="2012-02" db="EMBL/GenBank/DDBJ databases">
        <title>Complete sequence of chromosome of Singulisphaera acidiphila DSM 18658.</title>
        <authorList>
            <consortium name="US DOE Joint Genome Institute (JGI-PGF)"/>
            <person name="Lucas S."/>
            <person name="Copeland A."/>
            <person name="Lapidus A."/>
            <person name="Glavina del Rio T."/>
            <person name="Dalin E."/>
            <person name="Tice H."/>
            <person name="Bruce D."/>
            <person name="Goodwin L."/>
            <person name="Pitluck S."/>
            <person name="Peters L."/>
            <person name="Ovchinnikova G."/>
            <person name="Chertkov O."/>
            <person name="Kyrpides N."/>
            <person name="Mavromatis K."/>
            <person name="Ivanova N."/>
            <person name="Brettin T."/>
            <person name="Detter J.C."/>
            <person name="Han C."/>
            <person name="Larimer F."/>
            <person name="Land M."/>
            <person name="Hauser L."/>
            <person name="Markowitz V."/>
            <person name="Cheng J.-F."/>
            <person name="Hugenholtz P."/>
            <person name="Woyke T."/>
            <person name="Wu D."/>
            <person name="Tindall B."/>
            <person name="Pomrenke H."/>
            <person name="Brambilla E."/>
            <person name="Klenk H.-P."/>
            <person name="Eisen J.A."/>
        </authorList>
    </citation>
    <scope>NUCLEOTIDE SEQUENCE [LARGE SCALE GENOMIC DNA]</scope>
    <source>
        <strain evidence="2">ATCC BAA-1392 / DSM 18658 / VKM B-2454 / MOB10</strain>
    </source>
</reference>
<gene>
    <name evidence="1" type="ordered locus">Sinac_0444</name>
</gene>
<dbReference type="eggNOG" id="COG2801">
    <property type="taxonomic scope" value="Bacteria"/>
</dbReference>
<dbReference type="Proteomes" id="UP000010798">
    <property type="component" value="Chromosome"/>
</dbReference>
<sequence>MLVEVDHADLSVRRQCELLGLSRSRLDCQPISDTPENLRLMRLIEKQYMACPLYGSGKLAAWLDRQGKEANRKRVQPLIRTVLATLGLHLQKTDVTFVETATGRSRTAARSDGSGHCEACGQRMTRRYSGPTKWA</sequence>
<dbReference type="AlphaFoldDB" id="L0D8D8"/>
<dbReference type="HOGENOM" id="CLU_1884393_0_0_0"/>
<dbReference type="STRING" id="886293.Sinac_0444"/>